<dbReference type="SUPFAM" id="SSF53335">
    <property type="entry name" value="S-adenosyl-L-methionine-dependent methyltransferases"/>
    <property type="match status" value="1"/>
</dbReference>
<keyword evidence="2 5" id="KW-0808">Transferase</keyword>
<dbReference type="NCBIfam" id="TIGR02072">
    <property type="entry name" value="BioC"/>
    <property type="match status" value="1"/>
</dbReference>
<evidence type="ECO:0000256" key="2">
    <source>
        <dbReference type="ARBA" id="ARBA00022679"/>
    </source>
</evidence>
<evidence type="ECO:0000313" key="8">
    <source>
        <dbReference type="Proteomes" id="UP000502136"/>
    </source>
</evidence>
<dbReference type="CDD" id="cd02440">
    <property type="entry name" value="AdoMet_MTases"/>
    <property type="match status" value="1"/>
</dbReference>
<keyword evidence="3 5" id="KW-0949">S-adenosyl-L-methionine</keyword>
<dbReference type="GO" id="GO:0010340">
    <property type="term" value="F:carboxyl-O-methyltransferase activity"/>
    <property type="evidence" value="ECO:0007669"/>
    <property type="project" value="UniProtKB-UniRule"/>
</dbReference>
<evidence type="ECO:0000256" key="3">
    <source>
        <dbReference type="ARBA" id="ARBA00022691"/>
    </source>
</evidence>
<dbReference type="Pfam" id="PF13649">
    <property type="entry name" value="Methyltransf_25"/>
    <property type="match status" value="1"/>
</dbReference>
<accession>A0A6H2H0G4</accession>
<evidence type="ECO:0000256" key="4">
    <source>
        <dbReference type="ARBA" id="ARBA00022756"/>
    </source>
</evidence>
<evidence type="ECO:0000256" key="1">
    <source>
        <dbReference type="ARBA" id="ARBA00022603"/>
    </source>
</evidence>
<dbReference type="AlphaFoldDB" id="A0A6H2H0G4"/>
<evidence type="ECO:0000313" key="7">
    <source>
        <dbReference type="EMBL" id="QJC53089.1"/>
    </source>
</evidence>
<dbReference type="InterPro" id="IPR029063">
    <property type="entry name" value="SAM-dependent_MTases_sf"/>
</dbReference>
<name>A0A6H2H0G4_9BACL</name>
<dbReference type="InterPro" id="IPR011814">
    <property type="entry name" value="BioC"/>
</dbReference>
<dbReference type="PANTHER" id="PTHR43861">
    <property type="entry name" value="TRANS-ACONITATE 2-METHYLTRANSFERASE-RELATED"/>
    <property type="match status" value="1"/>
</dbReference>
<organism evidence="7 8">
    <name type="scientific">Paenibacillus albicereus</name>
    <dbReference type="NCBI Taxonomy" id="2726185"/>
    <lineage>
        <taxon>Bacteria</taxon>
        <taxon>Bacillati</taxon>
        <taxon>Bacillota</taxon>
        <taxon>Bacilli</taxon>
        <taxon>Bacillales</taxon>
        <taxon>Paenibacillaceae</taxon>
        <taxon>Paenibacillus</taxon>
    </lineage>
</organism>
<dbReference type="EMBL" id="CP051428">
    <property type="protein sequence ID" value="QJC53089.1"/>
    <property type="molecule type" value="Genomic_DNA"/>
</dbReference>
<feature type="domain" description="Methyltransferase" evidence="6">
    <location>
        <begin position="50"/>
        <end position="144"/>
    </location>
</feature>
<evidence type="ECO:0000259" key="6">
    <source>
        <dbReference type="Pfam" id="PF13649"/>
    </source>
</evidence>
<dbReference type="GO" id="GO:0009102">
    <property type="term" value="P:biotin biosynthetic process"/>
    <property type="evidence" value="ECO:0007669"/>
    <property type="project" value="UniProtKB-UniRule"/>
</dbReference>
<dbReference type="EC" id="2.1.1.197" evidence="5"/>
<comment type="catalytic activity">
    <reaction evidence="5">
        <text>malonyl-[ACP] + S-adenosyl-L-methionine = malonyl-[ACP] methyl ester + S-adenosyl-L-homocysteine</text>
        <dbReference type="Rhea" id="RHEA:17105"/>
        <dbReference type="Rhea" id="RHEA-COMP:9623"/>
        <dbReference type="Rhea" id="RHEA-COMP:9954"/>
        <dbReference type="ChEBI" id="CHEBI:57856"/>
        <dbReference type="ChEBI" id="CHEBI:59789"/>
        <dbReference type="ChEBI" id="CHEBI:78449"/>
        <dbReference type="ChEBI" id="CHEBI:78845"/>
        <dbReference type="EC" id="2.1.1.197"/>
    </reaction>
</comment>
<keyword evidence="1 5" id="KW-0489">Methyltransferase</keyword>
<gene>
    <name evidence="5 7" type="primary">bioC</name>
    <name evidence="7" type="ORF">HGI30_16920</name>
</gene>
<dbReference type="InterPro" id="IPR041698">
    <property type="entry name" value="Methyltransf_25"/>
</dbReference>
<dbReference type="UniPathway" id="UPA00078"/>
<keyword evidence="4 5" id="KW-0093">Biotin biosynthesis</keyword>
<comment type="similarity">
    <text evidence="5">Belongs to the methyltransferase superfamily.</text>
</comment>
<sequence length="287" mass="31545">MESSMESIGRRFDRNAARYDAHADVQRRMAARLAAALRGWRNVPQQAHAVEIGCGTGALTARLAEGWPEARLTALDAAPAMLRLARQRCGLAERVCFIQADAETWAAEAPSASCDVIVSNACFQWLRDPEATLRHLRRLLRPGGGLAFATFGPDTFFELHESFRTAYLARGLEPQRHGLSFREADGWKAMLEQAGFADVRMKRSMYRETYPSARAFLHSVQATGASATQARPAAGGMRSLFADMFEVYESRFAVEGGVAASYDVVTVEAFAEPRGRLRVPSADDPLS</sequence>
<comment type="function">
    <text evidence="5">Converts the free carboxyl group of a malonyl-thioester to its methyl ester by transfer of a methyl group from S-adenosyl-L-methionine (SAM). It allows to synthesize pimeloyl-ACP via the fatty acid synthetic pathway.</text>
</comment>
<comment type="pathway">
    <text evidence="5">Cofactor biosynthesis; biotin biosynthesis.</text>
</comment>
<dbReference type="RefSeq" id="WP_168908632.1">
    <property type="nucleotide sequence ID" value="NZ_CP051428.1"/>
</dbReference>
<dbReference type="PANTHER" id="PTHR43861:SF1">
    <property type="entry name" value="TRANS-ACONITATE 2-METHYLTRANSFERASE"/>
    <property type="match status" value="1"/>
</dbReference>
<protein>
    <recommendedName>
        <fullName evidence="5">Malonyl-[acyl-carrier protein] O-methyltransferase</fullName>
        <shortName evidence="5">Malonyl-ACP O-methyltransferase</shortName>
        <ecNumber evidence="5">2.1.1.197</ecNumber>
    </recommendedName>
    <alternativeName>
        <fullName evidence="5">Biotin synthesis protein BioC</fullName>
    </alternativeName>
</protein>
<dbReference type="GO" id="GO:0032259">
    <property type="term" value="P:methylation"/>
    <property type="evidence" value="ECO:0007669"/>
    <property type="project" value="UniProtKB-KW"/>
</dbReference>
<keyword evidence="8" id="KW-1185">Reference proteome</keyword>
<dbReference type="Proteomes" id="UP000502136">
    <property type="component" value="Chromosome"/>
</dbReference>
<evidence type="ECO:0000256" key="5">
    <source>
        <dbReference type="HAMAP-Rule" id="MF_00835"/>
    </source>
</evidence>
<reference evidence="7 8" key="1">
    <citation type="submission" date="2020-04" db="EMBL/GenBank/DDBJ databases">
        <title>Novel Paenibacillus strain UniB2 isolated from commercial digestive syrup.</title>
        <authorList>
            <person name="Thorat V."/>
            <person name="Kirdat K."/>
            <person name="Tiwarekar B."/>
            <person name="Yadav A."/>
        </authorList>
    </citation>
    <scope>NUCLEOTIDE SEQUENCE [LARGE SCALE GENOMIC DNA]</scope>
    <source>
        <strain evidence="7 8">UniB2</strain>
    </source>
</reference>
<dbReference type="Gene3D" id="3.40.50.150">
    <property type="entry name" value="Vaccinia Virus protein VP39"/>
    <property type="match status" value="1"/>
</dbReference>
<dbReference type="KEGG" id="palr:HGI30_16920"/>
<dbReference type="GO" id="GO:0102130">
    <property type="term" value="F:malonyl-CoA methyltransferase activity"/>
    <property type="evidence" value="ECO:0007669"/>
    <property type="project" value="UniProtKB-EC"/>
</dbReference>
<dbReference type="HAMAP" id="MF_00835">
    <property type="entry name" value="BioC"/>
    <property type="match status" value="1"/>
</dbReference>
<proteinExistence type="inferred from homology"/>